<dbReference type="AlphaFoldDB" id="A0AAV4WAV5"/>
<dbReference type="Proteomes" id="UP001054837">
    <property type="component" value="Unassembled WGS sequence"/>
</dbReference>
<name>A0AAV4WAV5_9ARAC</name>
<proteinExistence type="predicted"/>
<gene>
    <name evidence="1" type="primary">AVEN_142084_1</name>
    <name evidence="1" type="ORF">CDAR_300831</name>
</gene>
<reference evidence="1 2" key="1">
    <citation type="submission" date="2021-06" db="EMBL/GenBank/DDBJ databases">
        <title>Caerostris darwini draft genome.</title>
        <authorList>
            <person name="Kono N."/>
            <person name="Arakawa K."/>
        </authorList>
    </citation>
    <scope>NUCLEOTIDE SEQUENCE [LARGE SCALE GENOMIC DNA]</scope>
</reference>
<keyword evidence="2" id="KW-1185">Reference proteome</keyword>
<protein>
    <submittedName>
        <fullName evidence="1">Uncharacterized protein</fullName>
    </submittedName>
</protein>
<evidence type="ECO:0000313" key="1">
    <source>
        <dbReference type="EMBL" id="GIY79757.1"/>
    </source>
</evidence>
<feature type="non-terminal residue" evidence="1">
    <location>
        <position position="1"/>
    </location>
</feature>
<dbReference type="EMBL" id="BPLQ01014447">
    <property type="protein sequence ID" value="GIY79757.1"/>
    <property type="molecule type" value="Genomic_DNA"/>
</dbReference>
<organism evidence="1 2">
    <name type="scientific">Caerostris darwini</name>
    <dbReference type="NCBI Taxonomy" id="1538125"/>
    <lineage>
        <taxon>Eukaryota</taxon>
        <taxon>Metazoa</taxon>
        <taxon>Ecdysozoa</taxon>
        <taxon>Arthropoda</taxon>
        <taxon>Chelicerata</taxon>
        <taxon>Arachnida</taxon>
        <taxon>Araneae</taxon>
        <taxon>Araneomorphae</taxon>
        <taxon>Entelegynae</taxon>
        <taxon>Araneoidea</taxon>
        <taxon>Araneidae</taxon>
        <taxon>Caerostris</taxon>
    </lineage>
</organism>
<accession>A0AAV4WAV5</accession>
<comment type="caution">
    <text evidence="1">The sequence shown here is derived from an EMBL/GenBank/DDBJ whole genome shotgun (WGS) entry which is preliminary data.</text>
</comment>
<evidence type="ECO:0000313" key="2">
    <source>
        <dbReference type="Proteomes" id="UP001054837"/>
    </source>
</evidence>
<sequence>KYFTNKFFIGATITICKRKHEETFDRI</sequence>